<evidence type="ECO:0000313" key="2">
    <source>
        <dbReference type="EMBL" id="KAK7822078.1"/>
    </source>
</evidence>
<feature type="region of interest" description="Disordered" evidence="1">
    <location>
        <begin position="310"/>
        <end position="367"/>
    </location>
</feature>
<dbReference type="EMBL" id="PKMF04000680">
    <property type="protein sequence ID" value="KAK7822078.1"/>
    <property type="molecule type" value="Genomic_DNA"/>
</dbReference>
<dbReference type="PANTHER" id="PTHR47512">
    <property type="entry name" value="EXPRESSED PROTEIN"/>
    <property type="match status" value="1"/>
</dbReference>
<feature type="region of interest" description="Disordered" evidence="1">
    <location>
        <begin position="102"/>
        <end position="134"/>
    </location>
</feature>
<sequence>MLPPLAPTVILTFKLQTPSPNRIIKASKHTSALKAYILSFFTNSNLALSLSSLSFSNSDLYGVPAKTLRSVFPFNILDSNPMETPSSIRRVTRSQALAVSKNDNNIPISRKMDDSSEKVLSKSRQRSVKQQQDRSALIDITNDSPIVGLAMGSLETPSSDITKQRSSRAKNNNTPGSGEALLRGQVKTLLQRVEEEAELSKLSLESRPFLQAFVNSPSGLLAPTPANTPHISNLSADNNSGLVSTLPSPIVEEQLISQVIGNIFDGKKQESLESEKSLLTRSLLLDFTEKSESPDSSECSSVVTYQGVGGGSDLKEKSATDDDDALSGLSSTHDEDEEEVIEEEEEYEDYYDEDDEEIEGVEEDGGLVDDLCEGISNIFVNEKRAAPKFAGKHTRYVYNSDDELVGEEVERAQQSEDVAGGVSPSIVRMKGLPTPKGKHVRFPLEEEDN</sequence>
<feature type="compositionally biased region" description="Acidic residues" evidence="1">
    <location>
        <begin position="334"/>
        <end position="367"/>
    </location>
</feature>
<protein>
    <recommendedName>
        <fullName evidence="4">Chalcone-flavanone isomerase family protein</fullName>
    </recommendedName>
</protein>
<evidence type="ECO:0000313" key="3">
    <source>
        <dbReference type="Proteomes" id="UP000237347"/>
    </source>
</evidence>
<evidence type="ECO:0008006" key="4">
    <source>
        <dbReference type="Google" id="ProtNLM"/>
    </source>
</evidence>
<organism evidence="2 3">
    <name type="scientific">Quercus suber</name>
    <name type="common">Cork oak</name>
    <dbReference type="NCBI Taxonomy" id="58331"/>
    <lineage>
        <taxon>Eukaryota</taxon>
        <taxon>Viridiplantae</taxon>
        <taxon>Streptophyta</taxon>
        <taxon>Embryophyta</taxon>
        <taxon>Tracheophyta</taxon>
        <taxon>Spermatophyta</taxon>
        <taxon>Magnoliopsida</taxon>
        <taxon>eudicotyledons</taxon>
        <taxon>Gunneridae</taxon>
        <taxon>Pentapetalae</taxon>
        <taxon>rosids</taxon>
        <taxon>fabids</taxon>
        <taxon>Fagales</taxon>
        <taxon>Fagaceae</taxon>
        <taxon>Quercus</taxon>
    </lineage>
</organism>
<proteinExistence type="predicted"/>
<dbReference type="AlphaFoldDB" id="A0AAW0J5L6"/>
<keyword evidence="3" id="KW-1185">Reference proteome</keyword>
<feature type="compositionally biased region" description="Basic and acidic residues" evidence="1">
    <location>
        <begin position="110"/>
        <end position="120"/>
    </location>
</feature>
<name>A0AAW0J5L6_QUESU</name>
<dbReference type="Proteomes" id="UP000237347">
    <property type="component" value="Unassembled WGS sequence"/>
</dbReference>
<feature type="region of interest" description="Disordered" evidence="1">
    <location>
        <begin position="152"/>
        <end position="179"/>
    </location>
</feature>
<reference evidence="2 3" key="1">
    <citation type="journal article" date="2018" name="Sci. Data">
        <title>The draft genome sequence of cork oak.</title>
        <authorList>
            <person name="Ramos A.M."/>
            <person name="Usie A."/>
            <person name="Barbosa P."/>
            <person name="Barros P.M."/>
            <person name="Capote T."/>
            <person name="Chaves I."/>
            <person name="Simoes F."/>
            <person name="Abreu I."/>
            <person name="Carrasquinho I."/>
            <person name="Faro C."/>
            <person name="Guimaraes J.B."/>
            <person name="Mendonca D."/>
            <person name="Nobrega F."/>
            <person name="Rodrigues L."/>
            <person name="Saibo N.J.M."/>
            <person name="Varela M.C."/>
            <person name="Egas C."/>
            <person name="Matos J."/>
            <person name="Miguel C.M."/>
            <person name="Oliveira M.M."/>
            <person name="Ricardo C.P."/>
            <person name="Goncalves S."/>
        </authorList>
    </citation>
    <scope>NUCLEOTIDE SEQUENCE [LARGE SCALE GENOMIC DNA]</scope>
    <source>
        <strain evidence="3">cv. HL8</strain>
    </source>
</reference>
<accession>A0AAW0J5L6</accession>
<dbReference type="PANTHER" id="PTHR47512:SF3">
    <property type="entry name" value="CHALCONE-FLAVONONE ISOMERASE FAMILY PROTEIN"/>
    <property type="match status" value="1"/>
</dbReference>
<evidence type="ECO:0000256" key="1">
    <source>
        <dbReference type="SAM" id="MobiDB-lite"/>
    </source>
</evidence>
<gene>
    <name evidence="2" type="ORF">CFP56_037032</name>
</gene>
<comment type="caution">
    <text evidence="2">The sequence shown here is derived from an EMBL/GenBank/DDBJ whole genome shotgun (WGS) entry which is preliminary data.</text>
</comment>